<name>A0A1H3PUD4_9RHOB</name>
<dbReference type="OrthoDB" id="9775346at2"/>
<dbReference type="Gene3D" id="1.25.10.90">
    <property type="match status" value="1"/>
</dbReference>
<dbReference type="Proteomes" id="UP000198914">
    <property type="component" value="Unassembled WGS sequence"/>
</dbReference>
<dbReference type="Pfam" id="PF08713">
    <property type="entry name" value="DNA_alkylation"/>
    <property type="match status" value="1"/>
</dbReference>
<gene>
    <name evidence="1" type="ORF">SAMN05444004_105169</name>
</gene>
<organism evidence="1 2">
    <name type="scientific">Jannaschia faecimaris</name>
    <dbReference type="NCBI Taxonomy" id="1244108"/>
    <lineage>
        <taxon>Bacteria</taxon>
        <taxon>Pseudomonadati</taxon>
        <taxon>Pseudomonadota</taxon>
        <taxon>Alphaproteobacteria</taxon>
        <taxon>Rhodobacterales</taxon>
        <taxon>Roseobacteraceae</taxon>
        <taxon>Jannaschia</taxon>
    </lineage>
</organism>
<protein>
    <submittedName>
        <fullName evidence="1">DNA alkylation repair enzyme</fullName>
    </submittedName>
</protein>
<keyword evidence="2" id="KW-1185">Reference proteome</keyword>
<dbReference type="InterPro" id="IPR016024">
    <property type="entry name" value="ARM-type_fold"/>
</dbReference>
<dbReference type="InterPro" id="IPR014825">
    <property type="entry name" value="DNA_alkylation"/>
</dbReference>
<evidence type="ECO:0000313" key="2">
    <source>
        <dbReference type="Proteomes" id="UP000198914"/>
    </source>
</evidence>
<evidence type="ECO:0000313" key="1">
    <source>
        <dbReference type="EMBL" id="SDZ04727.1"/>
    </source>
</evidence>
<dbReference type="AlphaFoldDB" id="A0A1H3PUD4"/>
<accession>A0A1H3PUD4</accession>
<dbReference type="STRING" id="1244108.SAMN05444004_105169"/>
<dbReference type="EMBL" id="FNPX01000005">
    <property type="protein sequence ID" value="SDZ04727.1"/>
    <property type="molecule type" value="Genomic_DNA"/>
</dbReference>
<dbReference type="RefSeq" id="WP_092644688.1">
    <property type="nucleotide sequence ID" value="NZ_FNPX01000005.1"/>
</dbReference>
<proteinExistence type="predicted"/>
<sequence>MSGEDAVEGPAARHALQAKKAEIVEALRNLGETDRAAKDRAANRTDRETWGVPGEALNELAKDLRGALSVDQRVLIADAIWRDGVFDGRLLACKLLTQARIRPDGGAWTLLSAWVFHFDCRAIADAGAGALQRRLMADPERSEVLDEWAGASNVWTRRSVFAATAGFAKLVHPSDAQMAVRERVLGWAETMRDDKRPVIRQAIDAWLRDLSKHDPDRVAAFRAG</sequence>
<dbReference type="CDD" id="cd06561">
    <property type="entry name" value="AlkD_like"/>
    <property type="match status" value="1"/>
</dbReference>
<reference evidence="2" key="1">
    <citation type="submission" date="2016-10" db="EMBL/GenBank/DDBJ databases">
        <authorList>
            <person name="Varghese N."/>
            <person name="Submissions S."/>
        </authorList>
    </citation>
    <scope>NUCLEOTIDE SEQUENCE [LARGE SCALE GENOMIC DNA]</scope>
    <source>
        <strain evidence="2">DSM 100420</strain>
    </source>
</reference>
<dbReference type="SUPFAM" id="SSF48371">
    <property type="entry name" value="ARM repeat"/>
    <property type="match status" value="1"/>
</dbReference>